<gene>
    <name evidence="2" type="ORF">D6201_03660</name>
</gene>
<comment type="caution">
    <text evidence="2">The sequence shown here is derived from an EMBL/GenBank/DDBJ whole genome shotgun (WGS) entry which is preliminary data.</text>
</comment>
<evidence type="ECO:0000313" key="2">
    <source>
        <dbReference type="EMBL" id="RJY08580.1"/>
    </source>
</evidence>
<keyword evidence="1" id="KW-0472">Membrane</keyword>
<reference evidence="2 3" key="1">
    <citation type="journal article" date="2017" name="Int. J. Syst. Evol. Microbiol.">
        <title>Erythrobacter aquimixticola sp. nov., isolated from the junction between the ocean and a freshwater spring.</title>
        <authorList>
            <person name="Park S."/>
            <person name="Jung Y.T."/>
            <person name="Choi S.J."/>
            <person name="Yoon J.H."/>
        </authorList>
    </citation>
    <scope>NUCLEOTIDE SEQUENCE [LARGE SCALE GENOMIC DNA]</scope>
    <source>
        <strain evidence="2 3">JSSK-14</strain>
    </source>
</reference>
<evidence type="ECO:0008006" key="4">
    <source>
        <dbReference type="Google" id="ProtNLM"/>
    </source>
</evidence>
<organism evidence="2 3">
    <name type="scientific">Aurantiacibacter aquimixticola</name>
    <dbReference type="NCBI Taxonomy" id="1958945"/>
    <lineage>
        <taxon>Bacteria</taxon>
        <taxon>Pseudomonadati</taxon>
        <taxon>Pseudomonadota</taxon>
        <taxon>Alphaproteobacteria</taxon>
        <taxon>Sphingomonadales</taxon>
        <taxon>Erythrobacteraceae</taxon>
        <taxon>Aurantiacibacter</taxon>
    </lineage>
</organism>
<proteinExistence type="predicted"/>
<dbReference type="Proteomes" id="UP000285232">
    <property type="component" value="Unassembled WGS sequence"/>
</dbReference>
<name>A0A419RS23_9SPHN</name>
<dbReference type="AlphaFoldDB" id="A0A419RS23"/>
<accession>A0A419RS23</accession>
<keyword evidence="1" id="KW-1133">Transmembrane helix</keyword>
<dbReference type="OrthoDB" id="7429220at2"/>
<dbReference type="RefSeq" id="WP_120047591.1">
    <property type="nucleotide sequence ID" value="NZ_RAHX01000001.1"/>
</dbReference>
<keyword evidence="3" id="KW-1185">Reference proteome</keyword>
<feature type="transmembrane region" description="Helical" evidence="1">
    <location>
        <begin position="31"/>
        <end position="50"/>
    </location>
</feature>
<evidence type="ECO:0000313" key="3">
    <source>
        <dbReference type="Proteomes" id="UP000285232"/>
    </source>
</evidence>
<keyword evidence="1" id="KW-0812">Transmembrane</keyword>
<protein>
    <recommendedName>
        <fullName evidence="4">CTP synthetase</fullName>
    </recommendedName>
</protein>
<evidence type="ECO:0000256" key="1">
    <source>
        <dbReference type="SAM" id="Phobius"/>
    </source>
</evidence>
<sequence>MFLRELFILVAAFAAFASAVAAYLAVFHGEAPLKDILSTAFAAVIGLYVGRYFERRMAAHGE</sequence>
<dbReference type="EMBL" id="RAHX01000001">
    <property type="protein sequence ID" value="RJY08580.1"/>
    <property type="molecule type" value="Genomic_DNA"/>
</dbReference>